<dbReference type="GO" id="GO:0030170">
    <property type="term" value="F:pyridoxal phosphate binding"/>
    <property type="evidence" value="ECO:0007669"/>
    <property type="project" value="InterPro"/>
</dbReference>
<dbReference type="FunFam" id="3.40.640.10:FF:000004">
    <property type="entry name" value="Acetylornithine aminotransferase"/>
    <property type="match status" value="1"/>
</dbReference>
<dbReference type="GO" id="GO:0006526">
    <property type="term" value="P:L-arginine biosynthetic process"/>
    <property type="evidence" value="ECO:0007669"/>
    <property type="project" value="UniProtKB-ARBA"/>
</dbReference>
<evidence type="ECO:0000313" key="10">
    <source>
        <dbReference type="Proteomes" id="UP000235589"/>
    </source>
</evidence>
<evidence type="ECO:0000256" key="4">
    <source>
        <dbReference type="ARBA" id="ARBA00022679"/>
    </source>
</evidence>
<protein>
    <submittedName>
        <fullName evidence="9">Acetylornithine aminotransferase</fullName>
        <ecNumber evidence="9">2.6.1.11</ecNumber>
    </submittedName>
</protein>
<dbReference type="NCBIfam" id="TIGR00707">
    <property type="entry name" value="argD"/>
    <property type="match status" value="1"/>
</dbReference>
<dbReference type="InterPro" id="IPR015422">
    <property type="entry name" value="PyrdxlP-dep_Trfase_small"/>
</dbReference>
<evidence type="ECO:0000256" key="5">
    <source>
        <dbReference type="ARBA" id="ARBA00022898"/>
    </source>
</evidence>
<dbReference type="GO" id="GO:0042802">
    <property type="term" value="F:identical protein binding"/>
    <property type="evidence" value="ECO:0007669"/>
    <property type="project" value="TreeGrafter"/>
</dbReference>
<dbReference type="EMBL" id="CP020991">
    <property type="protein sequence ID" value="AUO19338.1"/>
    <property type="molecule type" value="Genomic_DNA"/>
</dbReference>
<dbReference type="InterPro" id="IPR004636">
    <property type="entry name" value="AcOrn/SuccOrn_fam"/>
</dbReference>
<feature type="domain" description="Cysteine-rich small" evidence="8">
    <location>
        <begin position="3"/>
        <end position="73"/>
    </location>
</feature>
<keyword evidence="2 9" id="KW-0032">Aminotransferase</keyword>
<dbReference type="PANTHER" id="PTHR11986:SF79">
    <property type="entry name" value="ACETYLORNITHINE AMINOTRANSFERASE, MITOCHONDRIAL"/>
    <property type="match status" value="1"/>
</dbReference>
<reference evidence="9 10" key="1">
    <citation type="submission" date="2017-04" db="EMBL/GenBank/DDBJ databases">
        <title>Monoglobus pectinilyticus 14 draft genome.</title>
        <authorList>
            <person name="Kim C."/>
            <person name="Rosendale D.I."/>
            <person name="Kelly W.J."/>
            <person name="Tannock G.W."/>
            <person name="Patchett M.L."/>
            <person name="Jordens J.Z."/>
        </authorList>
    </citation>
    <scope>NUCLEOTIDE SEQUENCE [LARGE SCALE GENOMIC DNA]</scope>
    <source>
        <strain evidence="9 10">14</strain>
    </source>
</reference>
<dbReference type="GO" id="GO:0003992">
    <property type="term" value="F:N2-acetyl-L-ornithine:2-oxoglutarate 5-aminotransferase activity"/>
    <property type="evidence" value="ECO:0007669"/>
    <property type="project" value="UniProtKB-EC"/>
</dbReference>
<keyword evidence="4 9" id="KW-0808">Transferase</keyword>
<dbReference type="PROSITE" id="PS00600">
    <property type="entry name" value="AA_TRANSFER_CLASS_3"/>
    <property type="match status" value="1"/>
</dbReference>
<proteinExistence type="inferred from homology"/>
<dbReference type="InterPro" id="IPR015421">
    <property type="entry name" value="PyrdxlP-dep_Trfase_major"/>
</dbReference>
<evidence type="ECO:0000256" key="3">
    <source>
        <dbReference type="ARBA" id="ARBA00022605"/>
    </source>
</evidence>
<dbReference type="InterPro" id="IPR005814">
    <property type="entry name" value="Aminotrans_3"/>
</dbReference>
<comment type="cofactor">
    <cofactor evidence="1">
        <name>pyridoxal 5'-phosphate</name>
        <dbReference type="ChEBI" id="CHEBI:597326"/>
    </cofactor>
</comment>
<keyword evidence="10" id="KW-1185">Reference proteome</keyword>
<dbReference type="InterPro" id="IPR049704">
    <property type="entry name" value="Aminotrans_3_PPA_site"/>
</dbReference>
<keyword evidence="3" id="KW-0028">Amino-acid biosynthesis</keyword>
<dbReference type="SUPFAM" id="SSF53383">
    <property type="entry name" value="PLP-dependent transferases"/>
    <property type="match status" value="1"/>
</dbReference>
<dbReference type="NCBIfam" id="NF002325">
    <property type="entry name" value="PRK01278.1"/>
    <property type="match status" value="1"/>
</dbReference>
<gene>
    <name evidence="9" type="ORF">B9O19_01177</name>
</gene>
<dbReference type="InterPro" id="IPR015424">
    <property type="entry name" value="PyrdxlP-dep_Trfase"/>
</dbReference>
<dbReference type="EC" id="2.6.1.11" evidence="9"/>
<dbReference type="GeneID" id="98062583"/>
<organism evidence="9 10">
    <name type="scientific">Monoglobus pectinilyticus</name>
    <dbReference type="NCBI Taxonomy" id="1981510"/>
    <lineage>
        <taxon>Bacteria</taxon>
        <taxon>Bacillati</taxon>
        <taxon>Bacillota</taxon>
        <taxon>Clostridia</taxon>
        <taxon>Monoglobales</taxon>
        <taxon>Monoglobaceae</taxon>
        <taxon>Monoglobus</taxon>
    </lineage>
</organism>
<dbReference type="Pfam" id="PF00202">
    <property type="entry name" value="Aminotran_3"/>
    <property type="match status" value="1"/>
</dbReference>
<accession>A0A2K9P3W8</accession>
<evidence type="ECO:0000256" key="2">
    <source>
        <dbReference type="ARBA" id="ARBA00022576"/>
    </source>
</evidence>
<dbReference type="PANTHER" id="PTHR11986">
    <property type="entry name" value="AMINOTRANSFERASE CLASS III"/>
    <property type="match status" value="1"/>
</dbReference>
<comment type="similarity">
    <text evidence="7">Belongs to the class-III pyridoxal-phosphate-dependent aminotransferase family.</text>
</comment>
<keyword evidence="5 7" id="KW-0663">Pyridoxal phosphate</keyword>
<evidence type="ECO:0000259" key="8">
    <source>
        <dbReference type="Pfam" id="PF04071"/>
    </source>
</evidence>
<evidence type="ECO:0000256" key="6">
    <source>
        <dbReference type="ARBA" id="ARBA00029440"/>
    </source>
</evidence>
<dbReference type="CDD" id="cd00610">
    <property type="entry name" value="OAT_like"/>
    <property type="match status" value="1"/>
</dbReference>
<name>A0A2K9P3W8_9FIRM</name>
<dbReference type="OrthoDB" id="9807885at2"/>
<dbReference type="Gene3D" id="3.40.640.10">
    <property type="entry name" value="Type I PLP-dependent aspartate aminotransferase-like (Major domain)"/>
    <property type="match status" value="1"/>
</dbReference>
<evidence type="ECO:0000256" key="1">
    <source>
        <dbReference type="ARBA" id="ARBA00001933"/>
    </source>
</evidence>
<dbReference type="Pfam" id="PF04071">
    <property type="entry name" value="zf-like"/>
    <property type="match status" value="1"/>
</dbReference>
<dbReference type="RefSeq" id="WP_102365550.1">
    <property type="nucleotide sequence ID" value="NZ_CP020991.1"/>
</dbReference>
<dbReference type="InterPro" id="IPR007212">
    <property type="entry name" value="Zf-like"/>
</dbReference>
<comment type="pathway">
    <text evidence="6">Amino-acid biosynthesis.</text>
</comment>
<dbReference type="KEGG" id="mpec:B9O19_01177"/>
<dbReference type="InterPro" id="IPR050103">
    <property type="entry name" value="Class-III_PLP-dep_AT"/>
</dbReference>
<dbReference type="Proteomes" id="UP000235589">
    <property type="component" value="Chromosome"/>
</dbReference>
<dbReference type="AlphaFoldDB" id="A0A2K9P3W8"/>
<sequence>MGYNFFENKDCEYYPCHKAERINCLFCFCPLYSTDCGGNFKWIYDRNGKLIKDCSNCIIPHTDGGYEYVTGRLAGKGDKKMEEHMSLEQVIDLDKKYYMNTFGDRIPLCFTEGNGIELTSTDGDVYKDFFAGIAVCSLGYNHERLTRELTEQVKQLIHTSSVYYVENQARLAEMLVKHSCGDRVFFCSTGAEANEGAIKLAKKYQVEKGNKNKIEFVTLKNSFHGRTLATVAATGQPKYQAPYQPLIEKFVHIDRDDISGLENAVNENTAGIMIELIQGESGVNPVSREFAEKAAELCRKNDIALIVDEVQTGIGRTGKLFAYELYDLKPDIVTMAKGLGGGVPIGAFCASEKFASAFKPGDHGTTFGGNPLSTRAGLVVLDELIHGGVLENIGETGSYLFDKLRQLADANSKIANVRGRGLMCGLEFSEPIAKEIGEKLRENKVLVGVVGDRVLRIVPPLIVTKSDIDYLINALKEAI</sequence>
<dbReference type="Gene3D" id="3.90.1150.10">
    <property type="entry name" value="Aspartate Aminotransferase, domain 1"/>
    <property type="match status" value="1"/>
</dbReference>
<evidence type="ECO:0000313" key="9">
    <source>
        <dbReference type="EMBL" id="AUO19338.1"/>
    </source>
</evidence>
<evidence type="ECO:0000256" key="7">
    <source>
        <dbReference type="RuleBase" id="RU003560"/>
    </source>
</evidence>